<dbReference type="AlphaFoldDB" id="A0A0E9W6Y1"/>
<reference evidence="1" key="2">
    <citation type="journal article" date="2015" name="Fish Shellfish Immunol.">
        <title>Early steps in the European eel (Anguilla anguilla)-Vibrio vulnificus interaction in the gills: Role of the RtxA13 toxin.</title>
        <authorList>
            <person name="Callol A."/>
            <person name="Pajuelo D."/>
            <person name="Ebbesson L."/>
            <person name="Teles M."/>
            <person name="MacKenzie S."/>
            <person name="Amaro C."/>
        </authorList>
    </citation>
    <scope>NUCLEOTIDE SEQUENCE</scope>
</reference>
<accession>A0A0E9W6Y1</accession>
<organism evidence="1">
    <name type="scientific">Anguilla anguilla</name>
    <name type="common">European freshwater eel</name>
    <name type="synonym">Muraena anguilla</name>
    <dbReference type="NCBI Taxonomy" id="7936"/>
    <lineage>
        <taxon>Eukaryota</taxon>
        <taxon>Metazoa</taxon>
        <taxon>Chordata</taxon>
        <taxon>Craniata</taxon>
        <taxon>Vertebrata</taxon>
        <taxon>Euteleostomi</taxon>
        <taxon>Actinopterygii</taxon>
        <taxon>Neopterygii</taxon>
        <taxon>Teleostei</taxon>
        <taxon>Anguilliformes</taxon>
        <taxon>Anguillidae</taxon>
        <taxon>Anguilla</taxon>
    </lineage>
</organism>
<evidence type="ECO:0000313" key="1">
    <source>
        <dbReference type="EMBL" id="JAH86144.1"/>
    </source>
</evidence>
<reference evidence="1" key="1">
    <citation type="submission" date="2014-11" db="EMBL/GenBank/DDBJ databases">
        <authorList>
            <person name="Amaro Gonzalez C."/>
        </authorList>
    </citation>
    <scope>NUCLEOTIDE SEQUENCE</scope>
</reference>
<dbReference type="EMBL" id="GBXM01022433">
    <property type="protein sequence ID" value="JAH86144.1"/>
    <property type="molecule type" value="Transcribed_RNA"/>
</dbReference>
<protein>
    <submittedName>
        <fullName evidence="1">Uncharacterized protein</fullName>
    </submittedName>
</protein>
<proteinExistence type="predicted"/>
<sequence>MPSQRDMYSKQRERPSCCPSICGQCYRKL</sequence>
<name>A0A0E9W6Y1_ANGAN</name>